<evidence type="ECO:0000313" key="2">
    <source>
        <dbReference type="Proteomes" id="UP000829364"/>
    </source>
</evidence>
<dbReference type="EMBL" id="CP086354">
    <property type="protein sequence ID" value="UNI15093.1"/>
    <property type="molecule type" value="Genomic_DNA"/>
</dbReference>
<evidence type="ECO:0000313" key="1">
    <source>
        <dbReference type="EMBL" id="UNI15093.1"/>
    </source>
</evidence>
<dbReference type="Proteomes" id="UP000829364">
    <property type="component" value="Chromosome 1"/>
</dbReference>
<organism evidence="1 2">
    <name type="scientific">Purpureocillium takamizusanense</name>
    <dbReference type="NCBI Taxonomy" id="2060973"/>
    <lineage>
        <taxon>Eukaryota</taxon>
        <taxon>Fungi</taxon>
        <taxon>Dikarya</taxon>
        <taxon>Ascomycota</taxon>
        <taxon>Pezizomycotina</taxon>
        <taxon>Sordariomycetes</taxon>
        <taxon>Hypocreomycetidae</taxon>
        <taxon>Hypocreales</taxon>
        <taxon>Ophiocordycipitaceae</taxon>
        <taxon>Purpureocillium</taxon>
    </lineage>
</organism>
<dbReference type="KEGG" id="ptkz:JDV02_001662"/>
<sequence length="131" mass="14867">MDLLLPQDFYFLFDIKSTLPYSSYRLSLAVYVHHSFIQPFIHSFIELPKHAFVLCSLAILAKTSRAMALQEPRNDAKLLPLAENLTNSRNSPISDGTDDAEHRKRFMTALDTLINNPEDEPGDAKGLLDYL</sequence>
<protein>
    <submittedName>
        <fullName evidence="1">Uncharacterized protein</fullName>
    </submittedName>
</protein>
<accession>A0A9Q8V6V6</accession>
<proteinExistence type="predicted"/>
<dbReference type="RefSeq" id="XP_047838574.1">
    <property type="nucleotide sequence ID" value="XM_047982608.1"/>
</dbReference>
<reference evidence="1" key="1">
    <citation type="submission" date="2021-11" db="EMBL/GenBank/DDBJ databases">
        <title>Purpureocillium_takamizusanense_genome.</title>
        <authorList>
            <person name="Nguyen N.-H."/>
        </authorList>
    </citation>
    <scope>NUCLEOTIDE SEQUENCE</scope>
    <source>
        <strain evidence="1">PT3</strain>
    </source>
</reference>
<keyword evidence="2" id="KW-1185">Reference proteome</keyword>
<gene>
    <name evidence="1" type="ORF">JDV02_001662</name>
</gene>
<dbReference type="GeneID" id="72063625"/>
<dbReference type="AlphaFoldDB" id="A0A9Q8V6V6"/>
<name>A0A9Q8V6V6_9HYPO</name>